<protein>
    <recommendedName>
        <fullName evidence="4 6">dTDP-4-dehydrorhamnose reductase</fullName>
        <ecNumber evidence="3 6">1.1.1.133</ecNumber>
    </recommendedName>
</protein>
<comment type="similarity">
    <text evidence="2 6">Belongs to the dTDP-4-dehydrorhamnose reductase family.</text>
</comment>
<evidence type="ECO:0000256" key="3">
    <source>
        <dbReference type="ARBA" id="ARBA00012929"/>
    </source>
</evidence>
<evidence type="ECO:0000313" key="8">
    <source>
        <dbReference type="EMBL" id="MFC3198357.1"/>
    </source>
</evidence>
<keyword evidence="6" id="KW-0521">NADP</keyword>
<comment type="pathway">
    <text evidence="1 6">Carbohydrate biosynthesis; dTDP-L-rhamnose biosynthesis.</text>
</comment>
<feature type="domain" description="RmlD-like substrate binding" evidence="7">
    <location>
        <begin position="11"/>
        <end position="301"/>
    </location>
</feature>
<proteinExistence type="inferred from homology"/>
<evidence type="ECO:0000256" key="2">
    <source>
        <dbReference type="ARBA" id="ARBA00010944"/>
    </source>
</evidence>
<evidence type="ECO:0000256" key="1">
    <source>
        <dbReference type="ARBA" id="ARBA00004781"/>
    </source>
</evidence>
<sequence length="310" mass="33894">MSDNLKSKTTKILVTGSNGLLGQKITDLALTDKSIELTATSRGANRHPIKDGYRYIDLDILNEQHLRKAITQHRPDAIINTAAMTNVDACEHDPDGCRKLNVGAVATLVSLCDEFGIHLIHLSTDFIFDGEDGPYAEDALPNPLSLYGQSKLDAEQLFERSSSKWAILRTILVYGVVADMSRSNIVLWAKGALEKGQPLNVVNDQWRMPTLAEDLAQACLLAVTTGAEGVYHISGKDMFAIHELVAAVADFWGLDKSLIREVSSSTLSQAAPRPPRTGFILDKARTVLGYEPHSFAEGLALVDRQLRTAK</sequence>
<dbReference type="Pfam" id="PF04321">
    <property type="entry name" value="RmlD_sub_bind"/>
    <property type="match status" value="1"/>
</dbReference>
<dbReference type="Gene3D" id="3.40.50.720">
    <property type="entry name" value="NAD(P)-binding Rossmann-like Domain"/>
    <property type="match status" value="1"/>
</dbReference>
<evidence type="ECO:0000256" key="4">
    <source>
        <dbReference type="ARBA" id="ARBA00017099"/>
    </source>
</evidence>
<dbReference type="EC" id="1.1.1.133" evidence="3 6"/>
<accession>A0ABV7JSU8</accession>
<gene>
    <name evidence="8" type="ORF">ACFOET_12105</name>
</gene>
<dbReference type="InterPro" id="IPR005913">
    <property type="entry name" value="dTDP_dehydrorham_reduct"/>
</dbReference>
<reference evidence="9" key="1">
    <citation type="journal article" date="2019" name="Int. J. Syst. Evol. Microbiol.">
        <title>The Global Catalogue of Microorganisms (GCM) 10K type strain sequencing project: providing services to taxonomists for standard genome sequencing and annotation.</title>
        <authorList>
            <consortium name="The Broad Institute Genomics Platform"/>
            <consortium name="The Broad Institute Genome Sequencing Center for Infectious Disease"/>
            <person name="Wu L."/>
            <person name="Ma J."/>
        </authorList>
    </citation>
    <scope>NUCLEOTIDE SEQUENCE [LARGE SCALE GENOMIC DNA]</scope>
    <source>
        <strain evidence="9">KCTC 52416</strain>
    </source>
</reference>
<dbReference type="SUPFAM" id="SSF51735">
    <property type="entry name" value="NAD(P)-binding Rossmann-fold domains"/>
    <property type="match status" value="1"/>
</dbReference>
<name>A0ABV7JSU8_9SPHI</name>
<evidence type="ECO:0000256" key="6">
    <source>
        <dbReference type="RuleBase" id="RU364082"/>
    </source>
</evidence>
<organism evidence="8 9">
    <name type="scientific">Parapedobacter deserti</name>
    <dbReference type="NCBI Taxonomy" id="1912957"/>
    <lineage>
        <taxon>Bacteria</taxon>
        <taxon>Pseudomonadati</taxon>
        <taxon>Bacteroidota</taxon>
        <taxon>Sphingobacteriia</taxon>
        <taxon>Sphingobacteriales</taxon>
        <taxon>Sphingobacteriaceae</taxon>
        <taxon>Parapedobacter</taxon>
    </lineage>
</organism>
<dbReference type="RefSeq" id="WP_379022936.1">
    <property type="nucleotide sequence ID" value="NZ_JBHRTA010000037.1"/>
</dbReference>
<comment type="function">
    <text evidence="6">Catalyzes the reduction of dTDP-6-deoxy-L-lyxo-4-hexulose to yield dTDP-L-rhamnose.</text>
</comment>
<dbReference type="PANTHER" id="PTHR10491">
    <property type="entry name" value="DTDP-4-DEHYDRORHAMNOSE REDUCTASE"/>
    <property type="match status" value="1"/>
</dbReference>
<dbReference type="EMBL" id="JBHRTA010000037">
    <property type="protein sequence ID" value="MFC3198357.1"/>
    <property type="molecule type" value="Genomic_DNA"/>
</dbReference>
<dbReference type="InterPro" id="IPR036291">
    <property type="entry name" value="NAD(P)-bd_dom_sf"/>
</dbReference>
<comment type="caution">
    <text evidence="8">The sequence shown here is derived from an EMBL/GenBank/DDBJ whole genome shotgun (WGS) entry which is preliminary data.</text>
</comment>
<evidence type="ECO:0000259" key="7">
    <source>
        <dbReference type="Pfam" id="PF04321"/>
    </source>
</evidence>
<keyword evidence="6" id="KW-0560">Oxidoreductase</keyword>
<dbReference type="PANTHER" id="PTHR10491:SF4">
    <property type="entry name" value="METHIONINE ADENOSYLTRANSFERASE 2 SUBUNIT BETA"/>
    <property type="match status" value="1"/>
</dbReference>
<dbReference type="Proteomes" id="UP001595526">
    <property type="component" value="Unassembled WGS sequence"/>
</dbReference>
<comment type="catalytic activity">
    <reaction evidence="5">
        <text>dTDP-beta-L-rhamnose + NADP(+) = dTDP-4-dehydro-beta-L-rhamnose + NADPH + H(+)</text>
        <dbReference type="Rhea" id="RHEA:21796"/>
        <dbReference type="ChEBI" id="CHEBI:15378"/>
        <dbReference type="ChEBI" id="CHEBI:57510"/>
        <dbReference type="ChEBI" id="CHEBI:57783"/>
        <dbReference type="ChEBI" id="CHEBI:58349"/>
        <dbReference type="ChEBI" id="CHEBI:62830"/>
        <dbReference type="EC" id="1.1.1.133"/>
    </reaction>
</comment>
<keyword evidence="9" id="KW-1185">Reference proteome</keyword>
<evidence type="ECO:0000313" key="9">
    <source>
        <dbReference type="Proteomes" id="UP001595526"/>
    </source>
</evidence>
<dbReference type="CDD" id="cd05254">
    <property type="entry name" value="dTDP_HR_like_SDR_e"/>
    <property type="match status" value="1"/>
</dbReference>
<evidence type="ECO:0000256" key="5">
    <source>
        <dbReference type="ARBA" id="ARBA00048200"/>
    </source>
</evidence>
<dbReference type="InterPro" id="IPR029903">
    <property type="entry name" value="RmlD-like-bd"/>
</dbReference>